<accession>A0A4C7A7N2</accession>
<name>A0A4C7A7N2_ECOLX</name>
<keyword evidence="1" id="KW-0472">Membrane</keyword>
<feature type="transmembrane region" description="Helical" evidence="1">
    <location>
        <begin position="53"/>
        <end position="74"/>
    </location>
</feature>
<dbReference type="RefSeq" id="WP_000539757.1">
    <property type="nucleotide sequence ID" value="NZ_AP025677.1"/>
</dbReference>
<evidence type="ECO:0000256" key="1">
    <source>
        <dbReference type="SAM" id="Phobius"/>
    </source>
</evidence>
<proteinExistence type="predicted"/>
<dbReference type="EMBL" id="BFQM01000019">
    <property type="protein sequence ID" value="GDA55930.1"/>
    <property type="molecule type" value="Genomic_DNA"/>
</dbReference>
<comment type="caution">
    <text evidence="2">The sequence shown here is derived from an EMBL/GenBank/DDBJ whole genome shotgun (WGS) entry which is preliminary data.</text>
</comment>
<evidence type="ECO:0000313" key="2">
    <source>
        <dbReference type="EMBL" id="GDA55930.1"/>
    </source>
</evidence>
<gene>
    <name evidence="2" type="ORF">HmCmsJML131_01707</name>
</gene>
<keyword evidence="1" id="KW-0812">Transmembrane</keyword>
<organism evidence="2">
    <name type="scientific">Escherichia coli</name>
    <dbReference type="NCBI Taxonomy" id="562"/>
    <lineage>
        <taxon>Bacteria</taxon>
        <taxon>Pseudomonadati</taxon>
        <taxon>Pseudomonadota</taxon>
        <taxon>Gammaproteobacteria</taxon>
        <taxon>Enterobacterales</taxon>
        <taxon>Enterobacteriaceae</taxon>
        <taxon>Escherichia</taxon>
    </lineage>
</organism>
<evidence type="ECO:0008006" key="3">
    <source>
        <dbReference type="Google" id="ProtNLM"/>
    </source>
</evidence>
<keyword evidence="1" id="KW-1133">Transmembrane helix</keyword>
<protein>
    <recommendedName>
        <fullName evidence="3">Type VI secretion protein</fullName>
    </recommendedName>
</protein>
<reference evidence="2" key="1">
    <citation type="submission" date="2018-04" db="EMBL/GenBank/DDBJ databases">
        <title>Large scale genomics of bovine and human commensal E. coli to reveal the emerging process of EHEC.</title>
        <authorList>
            <person name="Arimizu Y."/>
            <person name="Ogura Y."/>
        </authorList>
    </citation>
    <scope>NUCLEOTIDE SEQUENCE</scope>
    <source>
        <strain evidence="2">JML131</strain>
    </source>
</reference>
<dbReference type="AlphaFoldDB" id="A0A4C7A7N2"/>
<sequence>MGWKYKEIIVPAKPQKPSFILYGIFLITAVGSGVALFIFHAANLFPLFQTWNIWLLSCLPVMFFLLAFSLRCYIYGIKLRQWDILNQETVRIKNEWEQWAMRYIAVVGGCVLFPDKITASFLFNHSESVESQWGLAKRIDYMPKCFPLTEQALHSLLYGIKNAIARLPSDAKLLITLLTDAYDGQSELITSLLSDKWKIIFPDKHLPDVVLVTENHVCDMFEHRMILAEEYFELLLVIQLNGDGRYSDGLAALLLGSDDMICKYKTHSVSRLLRPMPLDKENVEHDFSLFFNIQLPSRKAKVIIGDSKDALHLLPSVFSVGNECGIRCNAERSIFLEMFSGLPGPFSDWLGIAFAVDVSDFISSPVMIISNSGEWVNTVIPEAKTKIL</sequence>
<feature type="transmembrane region" description="Helical" evidence="1">
    <location>
        <begin position="20"/>
        <end position="41"/>
    </location>
</feature>